<dbReference type="EMBL" id="OZ023720">
    <property type="protein sequence ID" value="CAK9869331.1"/>
    <property type="molecule type" value="Genomic_DNA"/>
</dbReference>
<keyword evidence="3" id="KW-1185">Reference proteome</keyword>
<accession>A0ABP1B2N0</accession>
<dbReference type="Proteomes" id="UP001497522">
    <property type="component" value="Chromosome 19"/>
</dbReference>
<feature type="region of interest" description="Disordered" evidence="1">
    <location>
        <begin position="141"/>
        <end position="185"/>
    </location>
</feature>
<feature type="compositionally biased region" description="Polar residues" evidence="1">
    <location>
        <begin position="165"/>
        <end position="185"/>
    </location>
</feature>
<dbReference type="PANTHER" id="PTHR33621">
    <property type="entry name" value="ASPARTIC/GLUTAMIC ACID-RICH PROTEIN"/>
    <property type="match status" value="1"/>
</dbReference>
<proteinExistence type="predicted"/>
<sequence length="536" mass="56322">MVSYHSLTRRELQALCKQHKIPANKTNVFMADALTTLLGGTTNKEVSVEEEAPVMATETESVGEVSGGTVTDDASKPVAEQAVKKRTERRPAAKKMQANNIPEDLSSAVKPATKRAPLGSKLPKLVNMMTVDAVVNETQDNKATANRRVSPVRKQDAVKKPAKTKSVQHLVSPMTASSEKCSSQPESVSQRPCLEVTAPFSAEKHIVASRPVAVKEAQGGTNETTQLVEKLTTVAAMSNVGTSTGVSQAAPVKANECAAAIGKVKSMVSQFEKELSAGTSSPGSSGGGFAVQSSSQKEMLPVAENIADVAGGNMLPDGGDVEIGGELVDEVSKVIQTTKTEPTKKVGRTKVAPVTKKAVKAKLQSVKVTLSPVQASSPVVTVYRDLNVEEQKLTAEKAGVSKASDDEFSTVPLSPLKTELQNSEISLSLVENLAGEQEKIGGYPCSPLAQSPAGLQPNIPTNIENGGSLFDQENSVMKTENVPQSLRKLRKQVKEKISKVGKIKASGAAVAAAPGRKGAALKEMSLNVLSGGRSIR</sequence>
<protein>
    <submittedName>
        <fullName evidence="2">Uncharacterized protein</fullName>
    </submittedName>
</protein>
<reference evidence="2" key="1">
    <citation type="submission" date="2024-03" db="EMBL/GenBank/DDBJ databases">
        <authorList>
            <consortium name="ELIXIR-Norway"/>
            <consortium name="Elixir Norway"/>
        </authorList>
    </citation>
    <scope>NUCLEOTIDE SEQUENCE</scope>
</reference>
<organism evidence="2 3">
    <name type="scientific">Sphagnum jensenii</name>
    <dbReference type="NCBI Taxonomy" id="128206"/>
    <lineage>
        <taxon>Eukaryota</taxon>
        <taxon>Viridiplantae</taxon>
        <taxon>Streptophyta</taxon>
        <taxon>Embryophyta</taxon>
        <taxon>Bryophyta</taxon>
        <taxon>Sphagnophytina</taxon>
        <taxon>Sphagnopsida</taxon>
        <taxon>Sphagnales</taxon>
        <taxon>Sphagnaceae</taxon>
        <taxon>Sphagnum</taxon>
    </lineage>
</organism>
<dbReference type="PANTHER" id="PTHR33621:SF2">
    <property type="entry name" value="RIBOSOMAL L1 DOMAIN-CONTAINING PROTEIN"/>
    <property type="match status" value="1"/>
</dbReference>
<name>A0ABP1B2N0_9BRYO</name>
<feature type="region of interest" description="Disordered" evidence="1">
    <location>
        <begin position="54"/>
        <end position="97"/>
    </location>
</feature>
<gene>
    <name evidence="2" type="ORF">CSSPJE1EN2_LOCUS12089</name>
</gene>
<evidence type="ECO:0000256" key="1">
    <source>
        <dbReference type="SAM" id="MobiDB-lite"/>
    </source>
</evidence>
<evidence type="ECO:0000313" key="3">
    <source>
        <dbReference type="Proteomes" id="UP001497522"/>
    </source>
</evidence>
<feature type="region of interest" description="Disordered" evidence="1">
    <location>
        <begin position="275"/>
        <end position="294"/>
    </location>
</feature>
<feature type="compositionally biased region" description="Basic and acidic residues" evidence="1">
    <location>
        <begin position="82"/>
        <end position="91"/>
    </location>
</feature>
<evidence type="ECO:0000313" key="2">
    <source>
        <dbReference type="EMBL" id="CAK9869331.1"/>
    </source>
</evidence>